<protein>
    <submittedName>
        <fullName evidence="6">Uncharacterized protein</fullName>
    </submittedName>
</protein>
<reference evidence="6" key="1">
    <citation type="submission" date="2020-05" db="EMBL/GenBank/DDBJ databases">
        <authorList>
            <person name="Rincon C."/>
            <person name="Sanders R I."/>
            <person name="Robbins C."/>
            <person name="Chaturvedi A."/>
        </authorList>
    </citation>
    <scope>NUCLEOTIDE SEQUENCE</scope>
    <source>
        <strain evidence="6">CHB12</strain>
    </source>
</reference>
<comment type="subcellular location">
    <subcellularLocation>
        <location evidence="1">Nucleus</location>
    </subcellularLocation>
</comment>
<evidence type="ECO:0000256" key="4">
    <source>
        <dbReference type="ARBA" id="ARBA00022833"/>
    </source>
</evidence>
<dbReference type="PANTHER" id="PTHR46481:SF10">
    <property type="entry name" value="ZINC FINGER BED DOMAIN-CONTAINING PROTEIN 39"/>
    <property type="match status" value="1"/>
</dbReference>
<name>A0A915ZDG6_9GLOM</name>
<keyword evidence="4" id="KW-0862">Zinc</keyword>
<keyword evidence="5" id="KW-0539">Nucleus</keyword>
<proteinExistence type="predicted"/>
<comment type="caution">
    <text evidence="6">The sequence shown here is derived from an EMBL/GenBank/DDBJ whole genome shotgun (WGS) entry which is preliminary data.</text>
</comment>
<evidence type="ECO:0000256" key="2">
    <source>
        <dbReference type="ARBA" id="ARBA00022723"/>
    </source>
</evidence>
<dbReference type="OrthoDB" id="2447403at2759"/>
<dbReference type="EMBL" id="CAGKOT010000028">
    <property type="protein sequence ID" value="CAB5370661.1"/>
    <property type="molecule type" value="Genomic_DNA"/>
</dbReference>
<dbReference type="GO" id="GO:0005634">
    <property type="term" value="C:nucleus"/>
    <property type="evidence" value="ECO:0007669"/>
    <property type="project" value="UniProtKB-SubCell"/>
</dbReference>
<keyword evidence="3" id="KW-0863">Zinc-finger</keyword>
<evidence type="ECO:0000256" key="5">
    <source>
        <dbReference type="ARBA" id="ARBA00023242"/>
    </source>
</evidence>
<organism evidence="6 7">
    <name type="scientific">Rhizophagus irregularis</name>
    <dbReference type="NCBI Taxonomy" id="588596"/>
    <lineage>
        <taxon>Eukaryota</taxon>
        <taxon>Fungi</taxon>
        <taxon>Fungi incertae sedis</taxon>
        <taxon>Mucoromycota</taxon>
        <taxon>Glomeromycotina</taxon>
        <taxon>Glomeromycetes</taxon>
        <taxon>Glomerales</taxon>
        <taxon>Glomeraceae</taxon>
        <taxon>Rhizophagus</taxon>
    </lineage>
</organism>
<dbReference type="AlphaFoldDB" id="A0A915ZDG6"/>
<dbReference type="GO" id="GO:0008270">
    <property type="term" value="F:zinc ion binding"/>
    <property type="evidence" value="ECO:0007669"/>
    <property type="project" value="UniProtKB-KW"/>
</dbReference>
<dbReference type="PANTHER" id="PTHR46481">
    <property type="entry name" value="ZINC FINGER BED DOMAIN-CONTAINING PROTEIN 4"/>
    <property type="match status" value="1"/>
</dbReference>
<dbReference type="InterPro" id="IPR052035">
    <property type="entry name" value="ZnF_BED_domain_contain"/>
</dbReference>
<evidence type="ECO:0000256" key="3">
    <source>
        <dbReference type="ARBA" id="ARBA00022771"/>
    </source>
</evidence>
<accession>A0A915ZDG6</accession>
<evidence type="ECO:0000313" key="7">
    <source>
        <dbReference type="Proteomes" id="UP000684084"/>
    </source>
</evidence>
<evidence type="ECO:0000256" key="1">
    <source>
        <dbReference type="ARBA" id="ARBA00004123"/>
    </source>
</evidence>
<dbReference type="Proteomes" id="UP000684084">
    <property type="component" value="Unassembled WGS sequence"/>
</dbReference>
<sequence length="167" mass="18973">MIKILNSDVLVSSADTIKNDILESFKVEQKKMSKLFQILAVTSDNASNNLTFMKYLENTCQRENISFDAINSHFQCLAHIINLVVQEILKQVKASEAQTEDDIMDNMDSTINAGDSQTYSKSKIITTMPRKAIDAMANSDKDLRNFEITDDEWNKIKEIISVLKIFV</sequence>
<keyword evidence="2" id="KW-0479">Metal-binding</keyword>
<evidence type="ECO:0000313" key="6">
    <source>
        <dbReference type="EMBL" id="CAB5370661.1"/>
    </source>
</evidence>
<gene>
    <name evidence="6" type="ORF">CHRIB12_LOCUS12728</name>
</gene>